<dbReference type="InterPro" id="IPR008705">
    <property type="entry name" value="Nanos/Xcar2"/>
</dbReference>
<reference evidence="11" key="1">
    <citation type="submission" date="2025-08" db="UniProtKB">
        <authorList>
            <consortium name="RefSeq"/>
        </authorList>
    </citation>
    <scope>IDENTIFICATION</scope>
    <source>
        <tissue evidence="11">Silk gland</tissue>
    </source>
</reference>
<dbReference type="GO" id="GO:0008270">
    <property type="term" value="F:zinc ion binding"/>
    <property type="evidence" value="ECO:0007669"/>
    <property type="project" value="UniProtKB-KW"/>
</dbReference>
<keyword evidence="10" id="KW-1185">Reference proteome</keyword>
<proteinExistence type="inferred from homology"/>
<name>A0A6J2KNJ9_BOMMA</name>
<dbReference type="OrthoDB" id="10010129at2759"/>
<evidence type="ECO:0000313" key="10">
    <source>
        <dbReference type="Proteomes" id="UP000504629"/>
    </source>
</evidence>
<accession>A0A6J2KNJ9</accession>
<keyword evidence="3" id="KW-0479">Metal-binding</keyword>
<evidence type="ECO:0000256" key="3">
    <source>
        <dbReference type="ARBA" id="ARBA00022723"/>
    </source>
</evidence>
<evidence type="ECO:0000256" key="1">
    <source>
        <dbReference type="ARBA" id="ARBA00004496"/>
    </source>
</evidence>
<keyword evidence="5" id="KW-0862">Zinc</keyword>
<evidence type="ECO:0000256" key="6">
    <source>
        <dbReference type="ARBA" id="ARBA00022845"/>
    </source>
</evidence>
<keyword evidence="7 8" id="KW-0694">RNA-binding</keyword>
<evidence type="ECO:0000256" key="5">
    <source>
        <dbReference type="ARBA" id="ARBA00022833"/>
    </source>
</evidence>
<comment type="similarity">
    <text evidence="8">Belongs to the nanos family.</text>
</comment>
<evidence type="ECO:0000256" key="2">
    <source>
        <dbReference type="ARBA" id="ARBA00022490"/>
    </source>
</evidence>
<dbReference type="Pfam" id="PF05741">
    <property type="entry name" value="zf-nanos"/>
    <property type="match status" value="1"/>
</dbReference>
<keyword evidence="4 8" id="KW-0863">Zinc-finger</keyword>
<evidence type="ECO:0000256" key="8">
    <source>
        <dbReference type="PROSITE-ProRule" id="PRU00855"/>
    </source>
</evidence>
<dbReference type="RefSeq" id="XP_028043098.1">
    <property type="nucleotide sequence ID" value="XM_028187297.1"/>
</dbReference>
<evidence type="ECO:0000256" key="7">
    <source>
        <dbReference type="ARBA" id="ARBA00022884"/>
    </source>
</evidence>
<dbReference type="CTD" id="100125607"/>
<keyword evidence="2" id="KW-0963">Cytoplasm</keyword>
<dbReference type="Proteomes" id="UP000504629">
    <property type="component" value="Unplaced"/>
</dbReference>
<dbReference type="KEGG" id="bman:114252703"/>
<dbReference type="InterPro" id="IPR024161">
    <property type="entry name" value="Znf_nanos-typ"/>
</dbReference>
<dbReference type="GO" id="GO:0003723">
    <property type="term" value="F:RNA binding"/>
    <property type="evidence" value="ECO:0007669"/>
    <property type="project" value="UniProtKB-UniRule"/>
</dbReference>
<organism evidence="10 11">
    <name type="scientific">Bombyx mandarina</name>
    <name type="common">Wild silk moth</name>
    <name type="synonym">Wild silkworm</name>
    <dbReference type="NCBI Taxonomy" id="7092"/>
    <lineage>
        <taxon>Eukaryota</taxon>
        <taxon>Metazoa</taxon>
        <taxon>Ecdysozoa</taxon>
        <taxon>Arthropoda</taxon>
        <taxon>Hexapoda</taxon>
        <taxon>Insecta</taxon>
        <taxon>Pterygota</taxon>
        <taxon>Neoptera</taxon>
        <taxon>Endopterygota</taxon>
        <taxon>Lepidoptera</taxon>
        <taxon>Glossata</taxon>
        <taxon>Ditrysia</taxon>
        <taxon>Bombycoidea</taxon>
        <taxon>Bombycidae</taxon>
        <taxon>Bombycinae</taxon>
        <taxon>Bombyx</taxon>
    </lineage>
</organism>
<evidence type="ECO:0000259" key="9">
    <source>
        <dbReference type="PROSITE" id="PS51522"/>
    </source>
</evidence>
<evidence type="ECO:0000256" key="4">
    <source>
        <dbReference type="ARBA" id="ARBA00022771"/>
    </source>
</evidence>
<sequence length="191" mass="21440">MDVQIPFIAHHSVGQTFEEILPSTSAYIKKQPEFLESGCILKKDALQAVKLDPAVLEAQITVETRKIDGTDSTQTQVSSQGSELPAEALRVDFKKIVSMHETALLSLTPDQYQFLLIYVEALRQKRIGLQKHFECAFCKKNGESVSWYRTHALKDGRGRVKCPVLRGFRCPRCGATGDRAHTIKYCPQNSD</sequence>
<evidence type="ECO:0000313" key="11">
    <source>
        <dbReference type="RefSeq" id="XP_028043098.1"/>
    </source>
</evidence>
<gene>
    <name evidence="11" type="primary">LOC114252703</name>
</gene>
<dbReference type="Gene3D" id="4.10.60.30">
    <property type="entry name" value="Nanos, RNA-binding domain"/>
    <property type="match status" value="1"/>
</dbReference>
<dbReference type="InterPro" id="IPR038129">
    <property type="entry name" value="Nanos_sf"/>
</dbReference>
<comment type="subcellular location">
    <subcellularLocation>
        <location evidence="1">Cytoplasm</location>
    </subcellularLocation>
</comment>
<dbReference type="PANTHER" id="PTHR12887">
    <property type="entry name" value="NANOS PROTEIN"/>
    <property type="match status" value="1"/>
</dbReference>
<dbReference type="GeneID" id="114252703"/>
<protein>
    <submittedName>
        <fullName evidence="11">Uncharacterized protein LOC114252703</fullName>
    </submittedName>
</protein>
<feature type="domain" description="Nanos-type" evidence="9">
    <location>
        <begin position="134"/>
        <end position="188"/>
    </location>
</feature>
<dbReference type="GO" id="GO:0006417">
    <property type="term" value="P:regulation of translation"/>
    <property type="evidence" value="ECO:0007669"/>
    <property type="project" value="UniProtKB-UniRule"/>
</dbReference>
<keyword evidence="6 8" id="KW-0810">Translation regulation</keyword>
<dbReference type="AlphaFoldDB" id="A0A6J2KNJ9"/>
<dbReference type="GO" id="GO:0005737">
    <property type="term" value="C:cytoplasm"/>
    <property type="evidence" value="ECO:0007669"/>
    <property type="project" value="UniProtKB-SubCell"/>
</dbReference>
<dbReference type="PROSITE" id="PS51522">
    <property type="entry name" value="ZF_NANOS"/>
    <property type="match status" value="1"/>
</dbReference>